<dbReference type="GO" id="GO:0006364">
    <property type="term" value="P:rRNA processing"/>
    <property type="evidence" value="ECO:0007669"/>
    <property type="project" value="UniProtKB-KW"/>
</dbReference>
<keyword evidence="3" id="KW-0698">rRNA processing</keyword>
<evidence type="ECO:0000256" key="1">
    <source>
        <dbReference type="ARBA" id="ARBA00004604"/>
    </source>
</evidence>
<dbReference type="AlphaFoldDB" id="A0AAW1PY72"/>
<evidence type="ECO:0000256" key="5">
    <source>
        <dbReference type="ARBA" id="ARBA00022737"/>
    </source>
</evidence>
<dbReference type="InterPro" id="IPR036322">
    <property type="entry name" value="WD40_repeat_dom_sf"/>
</dbReference>
<keyword evidence="11" id="KW-1185">Reference proteome</keyword>
<dbReference type="Proteomes" id="UP001489004">
    <property type="component" value="Unassembled WGS sequence"/>
</dbReference>
<comment type="caution">
    <text evidence="10">The sequence shown here is derived from an EMBL/GenBank/DDBJ whole genome shotgun (WGS) entry which is preliminary data.</text>
</comment>
<feature type="domain" description="WD repeat-containing protein 75 second beta-propeller" evidence="9">
    <location>
        <begin position="343"/>
        <end position="557"/>
    </location>
</feature>
<dbReference type="GO" id="GO:0003723">
    <property type="term" value="F:RNA binding"/>
    <property type="evidence" value="ECO:0007669"/>
    <property type="project" value="InterPro"/>
</dbReference>
<evidence type="ECO:0000313" key="10">
    <source>
        <dbReference type="EMBL" id="KAK9813012.1"/>
    </source>
</evidence>
<dbReference type="PROSITE" id="PS50082">
    <property type="entry name" value="WD_REPEATS_2"/>
    <property type="match status" value="3"/>
</dbReference>
<evidence type="ECO:0000256" key="3">
    <source>
        <dbReference type="ARBA" id="ARBA00022552"/>
    </source>
</evidence>
<evidence type="ECO:0000313" key="11">
    <source>
        <dbReference type="Proteomes" id="UP001489004"/>
    </source>
</evidence>
<accession>A0AAW1PY72</accession>
<evidence type="ECO:0000256" key="2">
    <source>
        <dbReference type="ARBA" id="ARBA00022517"/>
    </source>
</evidence>
<dbReference type="PANTHER" id="PTHR44215">
    <property type="entry name" value="WD REPEAT-CONTAINING PROTEIN 75"/>
    <property type="match status" value="1"/>
</dbReference>
<dbReference type="PROSITE" id="PS50294">
    <property type="entry name" value="WD_REPEATS_REGION"/>
    <property type="match status" value="2"/>
</dbReference>
<keyword evidence="5" id="KW-0677">Repeat</keyword>
<sequence>MCSGGGPITRWPAIFSSDGSLVLTPAASNIRVYSTVTSLLVHVLRGHTSEVTAVAHHPLARTQVYSTSLDGTLRLWDYSNGRLLKTYDVKLPCRSMAVPKHGRLLFLSADWNQGQSGRILHFDMHRGALQPVPRDRMIKLRSATPLVVSPQGSYVVTYDVRRLVVWSSAHPEKPPLSLHHTKTLTCCAIDAAEQRIATGDVSGRINLFDGFTALPEEGRPADPAAWVPARQIPVTTHHWHAHGVRSLSFSLDSAYMLSGGEEGVLVMWQLRTGSRTYLPRLGGPLIAIAPSEADPAKYLVCQADNTFRTVNMATRTVESTVNGLRSGPKRAVVPTTAVFIPGSGELVLPTDNSMLQFYDAAHDRHVGKLQVAPRNMISLTETDQQLMGGIYGPPTEPQVAFIAFGEDGSTMATVDLRPDAGVGGSTESSLKFWERQASGAAAGPSYTLNTLADGPHRGRVTSLAYHPRQHMAVTTGEEGEFRVWVREGRKAHPEEGQEMAWMWRCQSAGSYRGEPLYASAFSQDGSVLAVAARDTITLWDPESNALLATLAVPQDNLAAPITQLAFVGSSPYLQSPAASLLFAPPGTLMHTRGSKLAPEGTNPLVMVLQNREFCIARAAGASADDTDEAFLTEGAKQLARAAEEDVWGE</sequence>
<dbReference type="Pfam" id="PF23769">
    <property type="entry name" value="Beta-prop_WDR75_2nd"/>
    <property type="match status" value="1"/>
</dbReference>
<feature type="repeat" description="WD" evidence="8">
    <location>
        <begin position="237"/>
        <end position="278"/>
    </location>
</feature>
<reference evidence="10 11" key="1">
    <citation type="journal article" date="2024" name="Nat. Commun.">
        <title>Phylogenomics reveals the evolutionary origins of lichenization in chlorophyte algae.</title>
        <authorList>
            <person name="Puginier C."/>
            <person name="Libourel C."/>
            <person name="Otte J."/>
            <person name="Skaloud P."/>
            <person name="Haon M."/>
            <person name="Grisel S."/>
            <person name="Petersen M."/>
            <person name="Berrin J.G."/>
            <person name="Delaux P.M."/>
            <person name="Dal Grande F."/>
            <person name="Keller J."/>
        </authorList>
    </citation>
    <scope>NUCLEOTIDE SEQUENCE [LARGE SCALE GENOMIC DNA]</scope>
    <source>
        <strain evidence="10 11">SAG 2043</strain>
    </source>
</reference>
<dbReference type="InterPro" id="IPR015943">
    <property type="entry name" value="WD40/YVTN_repeat-like_dom_sf"/>
</dbReference>
<dbReference type="SUPFAM" id="SSF50978">
    <property type="entry name" value="WD40 repeat-like"/>
    <property type="match status" value="2"/>
</dbReference>
<evidence type="ECO:0000256" key="4">
    <source>
        <dbReference type="ARBA" id="ARBA00022574"/>
    </source>
</evidence>
<keyword evidence="2" id="KW-0690">Ribosome biogenesis</keyword>
<proteinExistence type="predicted"/>
<dbReference type="GO" id="GO:0032040">
    <property type="term" value="C:small-subunit processome"/>
    <property type="evidence" value="ECO:0007669"/>
    <property type="project" value="InterPro"/>
</dbReference>
<organism evidence="10 11">
    <name type="scientific">[Myrmecia] bisecta</name>
    <dbReference type="NCBI Taxonomy" id="41462"/>
    <lineage>
        <taxon>Eukaryota</taxon>
        <taxon>Viridiplantae</taxon>
        <taxon>Chlorophyta</taxon>
        <taxon>core chlorophytes</taxon>
        <taxon>Trebouxiophyceae</taxon>
        <taxon>Trebouxiales</taxon>
        <taxon>Trebouxiaceae</taxon>
        <taxon>Myrmecia</taxon>
    </lineage>
</organism>
<evidence type="ECO:0000259" key="9">
    <source>
        <dbReference type="Pfam" id="PF23769"/>
    </source>
</evidence>
<evidence type="ECO:0000256" key="8">
    <source>
        <dbReference type="PROSITE-ProRule" id="PRU00221"/>
    </source>
</evidence>
<gene>
    <name evidence="10" type="ORF">WJX72_007479</name>
</gene>
<dbReference type="Gene3D" id="2.130.10.10">
    <property type="entry name" value="YVTN repeat-like/Quinoprotein amine dehydrogenase"/>
    <property type="match status" value="3"/>
</dbReference>
<keyword evidence="7" id="KW-0539">Nucleus</keyword>
<dbReference type="InterPro" id="IPR001680">
    <property type="entry name" value="WD40_rpt"/>
</dbReference>
<comment type="subcellular location">
    <subcellularLocation>
        <location evidence="1">Nucleus</location>
        <location evidence="1">Nucleolus</location>
    </subcellularLocation>
</comment>
<evidence type="ECO:0000256" key="6">
    <source>
        <dbReference type="ARBA" id="ARBA00023163"/>
    </source>
</evidence>
<dbReference type="SMART" id="SM00320">
    <property type="entry name" value="WD40"/>
    <property type="match status" value="5"/>
</dbReference>
<keyword evidence="6" id="KW-0804">Transcription</keyword>
<dbReference type="GO" id="GO:0045943">
    <property type="term" value="P:positive regulation of transcription by RNA polymerase I"/>
    <property type="evidence" value="ECO:0007669"/>
    <property type="project" value="InterPro"/>
</dbReference>
<dbReference type="Pfam" id="PF23869">
    <property type="entry name" value="Beta-prop_WDR75_1st"/>
    <property type="match status" value="1"/>
</dbReference>
<feature type="repeat" description="WD" evidence="8">
    <location>
        <begin position="453"/>
        <end position="484"/>
    </location>
</feature>
<keyword evidence="4 8" id="KW-0853">WD repeat</keyword>
<evidence type="ECO:0000256" key="7">
    <source>
        <dbReference type="ARBA" id="ARBA00023242"/>
    </source>
</evidence>
<dbReference type="PANTHER" id="PTHR44215:SF1">
    <property type="entry name" value="WD REPEAT-CONTAINING PROTEIN 75"/>
    <property type="match status" value="1"/>
</dbReference>
<protein>
    <recommendedName>
        <fullName evidence="9">WD repeat-containing protein 75 second beta-propeller domain-containing protein</fullName>
    </recommendedName>
</protein>
<feature type="repeat" description="WD" evidence="8">
    <location>
        <begin position="44"/>
        <end position="86"/>
    </location>
</feature>
<name>A0AAW1PY72_9CHLO</name>
<dbReference type="EMBL" id="JALJOR010000008">
    <property type="protein sequence ID" value="KAK9813012.1"/>
    <property type="molecule type" value="Genomic_DNA"/>
</dbReference>
<dbReference type="InterPro" id="IPR053826">
    <property type="entry name" value="WDR75"/>
</dbReference>
<dbReference type="InterPro" id="IPR057644">
    <property type="entry name" value="Beta-prop_WDR75_2nd"/>
</dbReference>
<dbReference type="GO" id="GO:2000234">
    <property type="term" value="P:positive regulation of rRNA processing"/>
    <property type="evidence" value="ECO:0007669"/>
    <property type="project" value="TreeGrafter"/>
</dbReference>